<dbReference type="Proteomes" id="UP000078492">
    <property type="component" value="Unassembled WGS sequence"/>
</dbReference>
<evidence type="ECO:0000313" key="1">
    <source>
        <dbReference type="EMBL" id="KYN18270.1"/>
    </source>
</evidence>
<accession>A0A195DZE3</accession>
<reference evidence="1 2" key="1">
    <citation type="submission" date="2015-09" db="EMBL/GenBank/DDBJ databases">
        <title>Trachymyrmex cornetzi WGS genome.</title>
        <authorList>
            <person name="Nygaard S."/>
            <person name="Hu H."/>
            <person name="Boomsma J."/>
            <person name="Zhang G."/>
        </authorList>
    </citation>
    <scope>NUCLEOTIDE SEQUENCE [LARGE SCALE GENOMIC DNA]</scope>
    <source>
        <strain evidence="1">Tcor2-1</strain>
        <tissue evidence="1">Whole body</tissue>
    </source>
</reference>
<dbReference type="AlphaFoldDB" id="A0A195DZE3"/>
<organism evidence="1 2">
    <name type="scientific">Trachymyrmex cornetzi</name>
    <dbReference type="NCBI Taxonomy" id="471704"/>
    <lineage>
        <taxon>Eukaryota</taxon>
        <taxon>Metazoa</taxon>
        <taxon>Ecdysozoa</taxon>
        <taxon>Arthropoda</taxon>
        <taxon>Hexapoda</taxon>
        <taxon>Insecta</taxon>
        <taxon>Pterygota</taxon>
        <taxon>Neoptera</taxon>
        <taxon>Endopterygota</taxon>
        <taxon>Hymenoptera</taxon>
        <taxon>Apocrita</taxon>
        <taxon>Aculeata</taxon>
        <taxon>Formicoidea</taxon>
        <taxon>Formicidae</taxon>
        <taxon>Myrmicinae</taxon>
        <taxon>Trachymyrmex</taxon>
    </lineage>
</organism>
<feature type="non-terminal residue" evidence="1">
    <location>
        <position position="1"/>
    </location>
</feature>
<gene>
    <name evidence="1" type="ORF">ALC57_09377</name>
</gene>
<name>A0A195DZE3_9HYME</name>
<keyword evidence="2" id="KW-1185">Reference proteome</keyword>
<sequence>NWRASGRETVTSATITRTASTATPTLQCDVAIPTGNSPCAAETPKGPTRQIFVARSCVSYRRPVVVRHATVSKAVIALRVYWLRFPVDGSILANHDAASSYSLHRDWI</sequence>
<evidence type="ECO:0000313" key="2">
    <source>
        <dbReference type="Proteomes" id="UP000078492"/>
    </source>
</evidence>
<dbReference type="EMBL" id="KQ979999">
    <property type="protein sequence ID" value="KYN18270.1"/>
    <property type="molecule type" value="Genomic_DNA"/>
</dbReference>
<proteinExistence type="predicted"/>
<protein>
    <submittedName>
        <fullName evidence="1">Uncharacterized protein</fullName>
    </submittedName>
</protein>